<keyword evidence="2" id="KW-1185">Reference proteome</keyword>
<gene>
    <name evidence="1" type="ORF">VB739_05035</name>
</gene>
<evidence type="ECO:0000313" key="1">
    <source>
        <dbReference type="EMBL" id="MEA5441911.1"/>
    </source>
</evidence>
<dbReference type="RefSeq" id="WP_323356014.1">
    <property type="nucleotide sequence ID" value="NZ_JAYGHY010000010.1"/>
</dbReference>
<accession>A0ABU5STW7</accession>
<evidence type="ECO:0008006" key="3">
    <source>
        <dbReference type="Google" id="ProtNLM"/>
    </source>
</evidence>
<reference evidence="1 2" key="1">
    <citation type="submission" date="2023-12" db="EMBL/GenBank/DDBJ databases">
        <title>Baltic Sea Cyanobacteria.</title>
        <authorList>
            <person name="Delbaje E."/>
            <person name="Fewer D.P."/>
            <person name="Shishido T.K."/>
        </authorList>
    </citation>
    <scope>NUCLEOTIDE SEQUENCE [LARGE SCALE GENOMIC DNA]</scope>
    <source>
        <strain evidence="1 2">UHCC 0281</strain>
    </source>
</reference>
<comment type="caution">
    <text evidence="1">The sequence shown here is derived from an EMBL/GenBank/DDBJ whole genome shotgun (WGS) entry which is preliminary data.</text>
</comment>
<sequence length="238" mass="26929">MWVEDSFDVEPGIGVACARDNSTSDPLFKQAQDHLRRELSLFLLTKDDVDIVYRPQCSLLLTSSLDHIESNNKIRDAYGSGVPVVLASDIVTCSVGERIRAFLAPSRHADYCNDKQEFEGSWHLASHVLKASDRFFATHTRAGGKLKCIERIEEHLRSVIGEPQEVGNALPQKQLIDFVVVPTLRTHSKNLRLAVNRHPPVPVIRSYELIDKAEGDEVPAWIWQGGEMWAYPRKYNPR</sequence>
<dbReference type="Proteomes" id="UP001302329">
    <property type="component" value="Unassembled WGS sequence"/>
</dbReference>
<organism evidence="1 2">
    <name type="scientific">Cyanobium gracile UHCC 0281</name>
    <dbReference type="NCBI Taxonomy" id="3110309"/>
    <lineage>
        <taxon>Bacteria</taxon>
        <taxon>Bacillati</taxon>
        <taxon>Cyanobacteriota</taxon>
        <taxon>Cyanophyceae</taxon>
        <taxon>Synechococcales</taxon>
        <taxon>Prochlorococcaceae</taxon>
        <taxon>Cyanobium</taxon>
    </lineage>
</organism>
<dbReference type="EMBL" id="JAYGHY010000010">
    <property type="protein sequence ID" value="MEA5441911.1"/>
    <property type="molecule type" value="Genomic_DNA"/>
</dbReference>
<protein>
    <recommendedName>
        <fullName evidence="3">Cyclodipeptide synthase</fullName>
    </recommendedName>
</protein>
<evidence type="ECO:0000313" key="2">
    <source>
        <dbReference type="Proteomes" id="UP001302329"/>
    </source>
</evidence>
<proteinExistence type="predicted"/>
<name>A0ABU5STW7_9CYAN</name>